<evidence type="ECO:0000313" key="3">
    <source>
        <dbReference type="EMBL" id="CEI63506.1"/>
    </source>
</evidence>
<feature type="transmembrane region" description="Helical" evidence="2">
    <location>
        <begin position="339"/>
        <end position="358"/>
    </location>
</feature>
<accession>A0A2L2TK90</accession>
<feature type="transmembrane region" description="Helical" evidence="2">
    <location>
        <begin position="549"/>
        <end position="567"/>
    </location>
</feature>
<evidence type="ECO:0000256" key="2">
    <source>
        <dbReference type="SAM" id="Phobius"/>
    </source>
</evidence>
<reference evidence="4" key="1">
    <citation type="submission" date="2014-10" db="EMBL/GenBank/DDBJ databases">
        <authorList>
            <person name="King R."/>
        </authorList>
    </citation>
    <scope>NUCLEOTIDE SEQUENCE [LARGE SCALE GENOMIC DNA]</scope>
    <source>
        <strain evidence="4">A3/5</strain>
    </source>
</reference>
<feature type="transmembrane region" description="Helical" evidence="2">
    <location>
        <begin position="25"/>
        <end position="47"/>
    </location>
</feature>
<keyword evidence="4" id="KW-1185">Reference proteome</keyword>
<dbReference type="AlphaFoldDB" id="A0A2L2TK90"/>
<keyword evidence="2" id="KW-0472">Membrane</keyword>
<dbReference type="PANTHER" id="PTHR37544:SF3">
    <property type="entry name" value="SPRAY"/>
    <property type="match status" value="1"/>
</dbReference>
<evidence type="ECO:0000256" key="1">
    <source>
        <dbReference type="SAM" id="MobiDB-lite"/>
    </source>
</evidence>
<name>A0A2L2TK90_9HYPO</name>
<dbReference type="EMBL" id="LN649229">
    <property type="protein sequence ID" value="CEI63506.1"/>
    <property type="molecule type" value="Genomic_DNA"/>
</dbReference>
<keyword evidence="2" id="KW-0812">Transmembrane</keyword>
<protein>
    <submittedName>
        <fullName evidence="3">Uncharacterized protein</fullName>
    </submittedName>
</protein>
<feature type="transmembrane region" description="Helical" evidence="2">
    <location>
        <begin position="262"/>
        <end position="281"/>
    </location>
</feature>
<feature type="transmembrane region" description="Helical" evidence="2">
    <location>
        <begin position="309"/>
        <end position="327"/>
    </location>
</feature>
<evidence type="ECO:0000313" key="4">
    <source>
        <dbReference type="Proteomes" id="UP000245910"/>
    </source>
</evidence>
<feature type="transmembrane region" description="Helical" evidence="2">
    <location>
        <begin position="506"/>
        <end position="529"/>
    </location>
</feature>
<dbReference type="InterPro" id="IPR021840">
    <property type="entry name" value="DUF3433"/>
</dbReference>
<keyword evidence="2" id="KW-1133">Transmembrane helix</keyword>
<dbReference type="Pfam" id="PF11915">
    <property type="entry name" value="DUF3433"/>
    <property type="match status" value="1"/>
</dbReference>
<feature type="transmembrane region" description="Helical" evidence="2">
    <location>
        <begin position="629"/>
        <end position="652"/>
    </location>
</feature>
<feature type="region of interest" description="Disordered" evidence="1">
    <location>
        <begin position="169"/>
        <end position="223"/>
    </location>
</feature>
<sequence>MAHLMVLIDKRSGISSITVSGLSRLVALFSIIPILLAILGLMAWRFLRCRRRRTAENLELSPFRWKPSSLKYSTLIIYLALIFTLIILLEAARLALPERGASEAAARSSAAREVVIVTKTLVVRADSHLVTIIPTQAQALSVFSDEETTFIETAQEPTEGWLTVGEVSPSLTDPTSTEQPTAVGWLSDPTSITEPGEPVSGTGWLPLSEPDPTSTEQPTGAPPGSVGWLPGPTLTTELPPAAPGPGIGWLLNEDAELSPHTMYFIGTFLPVLIASIFAIPWKILDHDVKSLEPFAQLASSSGKTAPHNLLLHYNGVSGFMAVFTAPFTGHSAVALSTFLSYSSALLIPLATGSIGLTLQGECLQNWKKQCSAALEAADPTIRATQGLLAAMACAVIVYMVLLRGRTFGVMSDPRSMLGIASLSLNPYLSAVVRRITLRPDGMFSTARAAAMFEGRTFQFGYISYATGEQEYGIIVANDFIESHDQILGSPPALDVGASKRWIVSGILMRVISFTIFILSVCILILYYSLTYTDSGFERFMSSQKRFGPRFLFALFGVIVGFGWTSIFHGRLCVLVTRRFLLMMSSELAIVLPAWDMYRRPSKPERTVLMPLNPNPYVGVIAYLARRHKLLAVVAIMTVLSDFLPIMFANVPFSNAITWKTHRICVWMSVGVLTFMLAVLVFIVGILLCKFQRNQLLFIGTDLATLAAVLYLVCRSEDYLAQVKYLSVAREADIIKRIKSLDSRYSIISIIGEDGNPHITIRAG</sequence>
<dbReference type="Proteomes" id="UP000245910">
    <property type="component" value="Chromosome I"/>
</dbReference>
<feature type="transmembrane region" description="Helical" evidence="2">
    <location>
        <begin position="386"/>
        <end position="403"/>
    </location>
</feature>
<feature type="compositionally biased region" description="Polar residues" evidence="1">
    <location>
        <begin position="169"/>
        <end position="180"/>
    </location>
</feature>
<proteinExistence type="predicted"/>
<dbReference type="PANTHER" id="PTHR37544">
    <property type="entry name" value="SPRAY-RELATED"/>
    <property type="match status" value="1"/>
</dbReference>
<feature type="transmembrane region" description="Helical" evidence="2">
    <location>
        <begin position="693"/>
        <end position="713"/>
    </location>
</feature>
<feature type="transmembrane region" description="Helical" evidence="2">
    <location>
        <begin position="68"/>
        <end position="89"/>
    </location>
</feature>
<feature type="transmembrane region" description="Helical" evidence="2">
    <location>
        <begin position="664"/>
        <end position="687"/>
    </location>
</feature>
<organism evidence="3 4">
    <name type="scientific">Fusarium venenatum</name>
    <dbReference type="NCBI Taxonomy" id="56646"/>
    <lineage>
        <taxon>Eukaryota</taxon>
        <taxon>Fungi</taxon>
        <taxon>Dikarya</taxon>
        <taxon>Ascomycota</taxon>
        <taxon>Pezizomycotina</taxon>
        <taxon>Sordariomycetes</taxon>
        <taxon>Hypocreomycetidae</taxon>
        <taxon>Hypocreales</taxon>
        <taxon>Nectriaceae</taxon>
        <taxon>Fusarium</taxon>
    </lineage>
</organism>